<dbReference type="Proteomes" id="UP000004994">
    <property type="component" value="Chromosome 7"/>
</dbReference>
<reference evidence="1" key="2">
    <citation type="submission" date="2019-01" db="UniProtKB">
        <authorList>
            <consortium name="EnsemblPlants"/>
        </authorList>
    </citation>
    <scope>IDENTIFICATION</scope>
    <source>
        <strain evidence="1">cv. Heinz 1706</strain>
    </source>
</reference>
<dbReference type="STRING" id="4081.A0A3Q7HE38"/>
<dbReference type="InterPro" id="IPR011989">
    <property type="entry name" value="ARM-like"/>
</dbReference>
<dbReference type="InParanoid" id="A0A3Q7HE38"/>
<dbReference type="Gene3D" id="1.25.10.10">
    <property type="entry name" value="Leucine-rich Repeat Variant"/>
    <property type="match status" value="1"/>
</dbReference>
<evidence type="ECO:0000313" key="2">
    <source>
        <dbReference type="Proteomes" id="UP000004994"/>
    </source>
</evidence>
<evidence type="ECO:0000313" key="1">
    <source>
        <dbReference type="EnsemblPlants" id="Solyc07g049795.1.1"/>
    </source>
</evidence>
<dbReference type="Gramene" id="Solyc07g049795.1.1">
    <property type="protein sequence ID" value="Solyc07g049795.1.1"/>
    <property type="gene ID" value="Solyc07g049795.1"/>
</dbReference>
<keyword evidence="2" id="KW-1185">Reference proteome</keyword>
<name>A0A3Q7HE38_SOLLC</name>
<organism evidence="1">
    <name type="scientific">Solanum lycopersicum</name>
    <name type="common">Tomato</name>
    <name type="synonym">Lycopersicon esculentum</name>
    <dbReference type="NCBI Taxonomy" id="4081"/>
    <lineage>
        <taxon>Eukaryota</taxon>
        <taxon>Viridiplantae</taxon>
        <taxon>Streptophyta</taxon>
        <taxon>Embryophyta</taxon>
        <taxon>Tracheophyta</taxon>
        <taxon>Spermatophyta</taxon>
        <taxon>Magnoliopsida</taxon>
        <taxon>eudicotyledons</taxon>
        <taxon>Gunneridae</taxon>
        <taxon>Pentapetalae</taxon>
        <taxon>asterids</taxon>
        <taxon>lamiids</taxon>
        <taxon>Solanales</taxon>
        <taxon>Solanaceae</taxon>
        <taxon>Solanoideae</taxon>
        <taxon>Solaneae</taxon>
        <taxon>Solanum</taxon>
        <taxon>Solanum subgen. Lycopersicon</taxon>
    </lineage>
</organism>
<dbReference type="EnsemblPlants" id="Solyc07g049795.1.1">
    <property type="protein sequence ID" value="Solyc07g049795.1.1"/>
    <property type="gene ID" value="Solyc07g049795.1"/>
</dbReference>
<protein>
    <submittedName>
        <fullName evidence="1">Uncharacterized protein</fullName>
    </submittedName>
</protein>
<accession>A0A3Q7HE38</accession>
<sequence length="82" mass="9452">MREETRACRALALFQFTKIPHYFYPFLKPCVDDKPLEYVRITSLSVLGASFLKGIFATEKYGLPTHQLLSSLKSVHLFKSKQ</sequence>
<proteinExistence type="predicted"/>
<dbReference type="AlphaFoldDB" id="A0A3Q7HE38"/>
<reference evidence="1" key="1">
    <citation type="journal article" date="2012" name="Nature">
        <title>The tomato genome sequence provides insights into fleshy fruit evolution.</title>
        <authorList>
            <consortium name="Tomato Genome Consortium"/>
        </authorList>
    </citation>
    <scope>NUCLEOTIDE SEQUENCE [LARGE SCALE GENOMIC DNA]</scope>
    <source>
        <strain evidence="1">cv. Heinz 1706</strain>
    </source>
</reference>